<comment type="similarity">
    <text evidence="1">Belongs to the vitamin-B12 dependent methionine synthase family.</text>
</comment>
<dbReference type="GO" id="GO:0008705">
    <property type="term" value="F:methionine synthase activity"/>
    <property type="evidence" value="ECO:0007669"/>
    <property type="project" value="TreeGrafter"/>
</dbReference>
<evidence type="ECO:0000256" key="4">
    <source>
        <dbReference type="ARBA" id="ARBA00022679"/>
    </source>
</evidence>
<evidence type="ECO:0000259" key="7">
    <source>
        <dbReference type="PROSITE" id="PS50972"/>
    </source>
</evidence>
<sequence>MIIIGEKINGAIPSTAKAIAARDEEFIRNLAIRQTEAGADFLDVCAGGAPEKELDDLTWLMKIVQDTVDTPLCIDSPNPQILKEVMPLAKKSGIINSVSGEGDKCEVIFPLLKDNDWEVVALTCDNKGIPADAKRKTEIAFELIEKASAYNIAPERIYIDPLVLALSAVNDSMLNFMEAIRNIKEKYPTVKITSGLSNISYGMPYRKIVNQNFLALALSAGMDSAIVDPTNRDTYATILAAEALLNQDRFCRKYNKAYRAGRIGPIKDK</sequence>
<keyword evidence="2 8" id="KW-0489">Methyltransferase</keyword>
<dbReference type="Proteomes" id="UP000306509">
    <property type="component" value="Unassembled WGS sequence"/>
</dbReference>
<organism evidence="8 9">
    <name type="scientific">Robinsoniella peoriensis</name>
    <dbReference type="NCBI Taxonomy" id="180332"/>
    <lineage>
        <taxon>Bacteria</taxon>
        <taxon>Bacillati</taxon>
        <taxon>Bacillota</taxon>
        <taxon>Clostridia</taxon>
        <taxon>Lachnospirales</taxon>
        <taxon>Lachnospiraceae</taxon>
        <taxon>Robinsoniella</taxon>
    </lineage>
</organism>
<evidence type="ECO:0000313" key="9">
    <source>
        <dbReference type="Proteomes" id="UP000306509"/>
    </source>
</evidence>
<keyword evidence="4 8" id="KW-0808">Transferase</keyword>
<dbReference type="SUPFAM" id="SSF51717">
    <property type="entry name" value="Dihydropteroate synthetase-like"/>
    <property type="match status" value="1"/>
</dbReference>
<dbReference type="EC" id="2.1.1.258" evidence="8"/>
<comment type="caution">
    <text evidence="8">The sequence shown here is derived from an EMBL/GenBank/DDBJ whole genome shotgun (WGS) entry which is preliminary data.</text>
</comment>
<dbReference type="GO" id="GO:0046653">
    <property type="term" value="P:tetrahydrofolate metabolic process"/>
    <property type="evidence" value="ECO:0007669"/>
    <property type="project" value="TreeGrafter"/>
</dbReference>
<protein>
    <submittedName>
        <fullName evidence="8">5-methyltetrahydrofolate:corrinoid/iron-sulfur protein co-methyltransferase</fullName>
        <ecNumber evidence="8">2.1.1.258</ecNumber>
    </submittedName>
</protein>
<evidence type="ECO:0000256" key="2">
    <source>
        <dbReference type="ARBA" id="ARBA00022603"/>
    </source>
</evidence>
<keyword evidence="5" id="KW-0479">Metal-binding</keyword>
<dbReference type="STRING" id="180332.GCA_000797495_05180"/>
<feature type="domain" description="Pterin-binding" evidence="7">
    <location>
        <begin position="1"/>
        <end position="245"/>
    </location>
</feature>
<evidence type="ECO:0000256" key="3">
    <source>
        <dbReference type="ARBA" id="ARBA00022628"/>
    </source>
</evidence>
<dbReference type="GO" id="GO:0032259">
    <property type="term" value="P:methylation"/>
    <property type="evidence" value="ECO:0007669"/>
    <property type="project" value="UniProtKB-KW"/>
</dbReference>
<evidence type="ECO:0000313" key="8">
    <source>
        <dbReference type="EMBL" id="TLD00851.1"/>
    </source>
</evidence>
<dbReference type="GO" id="GO:0050667">
    <property type="term" value="P:homocysteine metabolic process"/>
    <property type="evidence" value="ECO:0007669"/>
    <property type="project" value="TreeGrafter"/>
</dbReference>
<dbReference type="PANTHER" id="PTHR45833:SF1">
    <property type="entry name" value="METHIONINE SYNTHASE"/>
    <property type="match status" value="1"/>
</dbReference>
<evidence type="ECO:0000256" key="1">
    <source>
        <dbReference type="ARBA" id="ARBA00010398"/>
    </source>
</evidence>
<keyword evidence="6" id="KW-0170">Cobalt</keyword>
<dbReference type="Gene3D" id="3.20.20.20">
    <property type="entry name" value="Dihydropteroate synthase-like"/>
    <property type="match status" value="1"/>
</dbReference>
<dbReference type="GO" id="GO:0031419">
    <property type="term" value="F:cobalamin binding"/>
    <property type="evidence" value="ECO:0007669"/>
    <property type="project" value="UniProtKB-KW"/>
</dbReference>
<dbReference type="RefSeq" id="WP_027294381.1">
    <property type="nucleotide sequence ID" value="NZ_QGQD01000046.1"/>
</dbReference>
<name>A0A4U8Q7I9_9FIRM</name>
<keyword evidence="3" id="KW-0846">Cobalamin</keyword>
<dbReference type="GO" id="GO:0046872">
    <property type="term" value="F:metal ion binding"/>
    <property type="evidence" value="ECO:0007669"/>
    <property type="project" value="UniProtKB-KW"/>
</dbReference>
<keyword evidence="9" id="KW-1185">Reference proteome</keyword>
<dbReference type="AlphaFoldDB" id="A0A4U8Q7I9"/>
<dbReference type="EMBL" id="QGQD01000046">
    <property type="protein sequence ID" value="TLD00851.1"/>
    <property type="molecule type" value="Genomic_DNA"/>
</dbReference>
<accession>A0A4U8Q7I9</accession>
<dbReference type="PANTHER" id="PTHR45833">
    <property type="entry name" value="METHIONINE SYNTHASE"/>
    <property type="match status" value="1"/>
</dbReference>
<dbReference type="InterPro" id="IPR000489">
    <property type="entry name" value="Pterin-binding_dom"/>
</dbReference>
<dbReference type="Pfam" id="PF00809">
    <property type="entry name" value="Pterin_bind"/>
    <property type="match status" value="1"/>
</dbReference>
<gene>
    <name evidence="8" type="primary">acsE_2</name>
    <name evidence="8" type="ORF">DSM106044_02318</name>
</gene>
<dbReference type="GO" id="GO:0005829">
    <property type="term" value="C:cytosol"/>
    <property type="evidence" value="ECO:0007669"/>
    <property type="project" value="TreeGrafter"/>
</dbReference>
<evidence type="ECO:0000256" key="5">
    <source>
        <dbReference type="ARBA" id="ARBA00022723"/>
    </source>
</evidence>
<dbReference type="PROSITE" id="PS50972">
    <property type="entry name" value="PTERIN_BINDING"/>
    <property type="match status" value="1"/>
</dbReference>
<proteinExistence type="inferred from homology"/>
<dbReference type="InterPro" id="IPR011005">
    <property type="entry name" value="Dihydropteroate_synth-like_sf"/>
</dbReference>
<evidence type="ECO:0000256" key="6">
    <source>
        <dbReference type="ARBA" id="ARBA00023285"/>
    </source>
</evidence>
<dbReference type="InterPro" id="IPR050554">
    <property type="entry name" value="Met_Synthase/Corrinoid"/>
</dbReference>
<dbReference type="GO" id="GO:0102036">
    <property type="term" value="F:methyltetrahydrofolate:corrinoid/iron-sulfur protein methyltransferase activity"/>
    <property type="evidence" value="ECO:0007669"/>
    <property type="project" value="UniProtKB-EC"/>
</dbReference>
<reference evidence="8 9" key="1">
    <citation type="journal article" date="2019" name="Anaerobe">
        <title>Detection of Robinsoniella peoriensis in multiple bone samples of a trauma patient.</title>
        <authorList>
            <person name="Schrottner P."/>
            <person name="Hartwich K."/>
            <person name="Bunk B."/>
            <person name="Schober I."/>
            <person name="Helbig S."/>
            <person name="Rudolph W.W."/>
            <person name="Gunzer F."/>
        </authorList>
    </citation>
    <scope>NUCLEOTIDE SEQUENCE [LARGE SCALE GENOMIC DNA]</scope>
    <source>
        <strain evidence="8 9">DSM 106044</strain>
    </source>
</reference>
<dbReference type="NCBIfam" id="NF005719">
    <property type="entry name" value="PRK07535.1"/>
    <property type="match status" value="1"/>
</dbReference>